<evidence type="ECO:0000256" key="6">
    <source>
        <dbReference type="ARBA" id="ARBA00022833"/>
    </source>
</evidence>
<dbReference type="OrthoDB" id="3189065at2"/>
<dbReference type="Pfam" id="PF01979">
    <property type="entry name" value="Amidohydro_1"/>
    <property type="match status" value="1"/>
</dbReference>
<organism evidence="11 12">
    <name type="scientific">Aquabacterium commune</name>
    <dbReference type="NCBI Taxonomy" id="70586"/>
    <lineage>
        <taxon>Bacteria</taxon>
        <taxon>Pseudomonadati</taxon>
        <taxon>Pseudomonadota</taxon>
        <taxon>Betaproteobacteria</taxon>
        <taxon>Burkholderiales</taxon>
        <taxon>Aquabacterium</taxon>
    </lineage>
</organism>
<dbReference type="InterPro" id="IPR006680">
    <property type="entry name" value="Amidohydro-rel"/>
</dbReference>
<dbReference type="GO" id="GO:0006147">
    <property type="term" value="P:guanine catabolic process"/>
    <property type="evidence" value="ECO:0007669"/>
    <property type="project" value="UniProtKB-UniRule"/>
</dbReference>
<evidence type="ECO:0000313" key="11">
    <source>
        <dbReference type="EMBL" id="TDP82210.1"/>
    </source>
</evidence>
<comment type="pathway">
    <text evidence="1 8">Purine metabolism; guanine degradation; xanthine from guanine: step 1/1.</text>
</comment>
<dbReference type="SUPFAM" id="SSF51556">
    <property type="entry name" value="Metallo-dependent hydrolases"/>
    <property type="match status" value="1"/>
</dbReference>
<comment type="similarity">
    <text evidence="2 8">Belongs to the metallo-dependent hydrolases superfamily. ATZ/TRZ family.</text>
</comment>
<sequence>MPLATTAHPASQAPNASQSPSQSQSGHAAPERLVLRADVLDFTADPGFAPPAEAPGVRWRPDHRVCVEAGRIVAVLPAAQALPEGWASVPEQDHRGRLLLPGFIDTHVHCPQLDVIASHGAELLDWLNTCTFPAERRYADPAVSCDGAERFLKALWAHGTTSAVVFPTVHKVSAEALFEAADAQHMRLVTGKVLMDRFAPEGLLDDAADVTVAERDCADLIARWHGRGRLAYAVTVRFAATSTPAQLAMAGRLCHRHAGQPGAPGVFMQTHVAENRAEVDWVMSLFPEARSYLGVYERAGLLGPRAVLAHGIWLDAEDRAVLRAHGAQIAHCPSSNLFLGSGLFDWAQAQREGLRVSLASDVGGGTSLCLLRNMGDAYKIQALQGTRLSAWKALHAATLGAAEALGLGSEIGRIEPGCMADIAVWDWAVGEVARHRDAIACEAGDGSVATLHPRAFAWMTLGDERNLVGAWVAGRQVFARET</sequence>
<dbReference type="InterPro" id="IPR014311">
    <property type="entry name" value="Guanine_deaminase"/>
</dbReference>
<keyword evidence="4 8" id="KW-0479">Metal-binding</keyword>
<comment type="catalytic activity">
    <reaction evidence="8">
        <text>guanine + H2O + H(+) = xanthine + NH4(+)</text>
        <dbReference type="Rhea" id="RHEA:14665"/>
        <dbReference type="ChEBI" id="CHEBI:15377"/>
        <dbReference type="ChEBI" id="CHEBI:15378"/>
        <dbReference type="ChEBI" id="CHEBI:16235"/>
        <dbReference type="ChEBI" id="CHEBI:17712"/>
        <dbReference type="ChEBI" id="CHEBI:28938"/>
        <dbReference type="EC" id="3.5.4.3"/>
    </reaction>
</comment>
<dbReference type="InterPro" id="IPR011059">
    <property type="entry name" value="Metal-dep_hydrolase_composite"/>
</dbReference>
<dbReference type="SUPFAM" id="SSF51338">
    <property type="entry name" value="Composite domain of metallo-dependent hydrolases"/>
    <property type="match status" value="1"/>
</dbReference>
<proteinExistence type="inferred from homology"/>
<dbReference type="EC" id="3.5.4.3" evidence="3 7"/>
<dbReference type="Proteomes" id="UP000294593">
    <property type="component" value="Unassembled WGS sequence"/>
</dbReference>
<comment type="cofactor">
    <cofactor evidence="8">
        <name>Zn(2+)</name>
        <dbReference type="ChEBI" id="CHEBI:29105"/>
    </cofactor>
    <text evidence="8">Binds 1 zinc ion per subunit.</text>
</comment>
<keyword evidence="12" id="KW-1185">Reference proteome</keyword>
<feature type="compositionally biased region" description="Low complexity" evidence="9">
    <location>
        <begin position="7"/>
        <end position="28"/>
    </location>
</feature>
<gene>
    <name evidence="11" type="ORF">EV672_106173</name>
</gene>
<dbReference type="Gene3D" id="3.20.20.140">
    <property type="entry name" value="Metal-dependent hydrolases"/>
    <property type="match status" value="1"/>
</dbReference>
<keyword evidence="5 8" id="KW-0378">Hydrolase</keyword>
<dbReference type="GO" id="GO:0008892">
    <property type="term" value="F:guanine deaminase activity"/>
    <property type="evidence" value="ECO:0007669"/>
    <property type="project" value="UniProtKB-UniRule"/>
</dbReference>
<evidence type="ECO:0000259" key="10">
    <source>
        <dbReference type="Pfam" id="PF01979"/>
    </source>
</evidence>
<dbReference type="AlphaFoldDB" id="A0A4R6R868"/>
<dbReference type="NCBIfam" id="TIGR02967">
    <property type="entry name" value="guan_deamin"/>
    <property type="match status" value="1"/>
</dbReference>
<dbReference type="InterPro" id="IPR051607">
    <property type="entry name" value="Metallo-dep_hydrolases"/>
</dbReference>
<evidence type="ECO:0000256" key="3">
    <source>
        <dbReference type="ARBA" id="ARBA00012781"/>
    </source>
</evidence>
<evidence type="ECO:0000256" key="9">
    <source>
        <dbReference type="SAM" id="MobiDB-lite"/>
    </source>
</evidence>
<dbReference type="NCBIfam" id="NF006679">
    <property type="entry name" value="PRK09228.1"/>
    <property type="match status" value="1"/>
</dbReference>
<comment type="function">
    <text evidence="8">Catalyzes the hydrolytic deamination of guanine, producing xanthine and ammonia.</text>
</comment>
<evidence type="ECO:0000256" key="4">
    <source>
        <dbReference type="ARBA" id="ARBA00022723"/>
    </source>
</evidence>
<name>A0A4R6R868_9BURK</name>
<dbReference type="GO" id="GO:0008270">
    <property type="term" value="F:zinc ion binding"/>
    <property type="evidence" value="ECO:0007669"/>
    <property type="project" value="UniProtKB-UniRule"/>
</dbReference>
<dbReference type="UniPathway" id="UPA00603">
    <property type="reaction ID" value="UER00660"/>
</dbReference>
<evidence type="ECO:0000313" key="12">
    <source>
        <dbReference type="Proteomes" id="UP000294593"/>
    </source>
</evidence>
<reference evidence="11 12" key="1">
    <citation type="submission" date="2019-03" db="EMBL/GenBank/DDBJ databases">
        <title>Genomic Encyclopedia of Type Strains, Phase IV (KMG-IV): sequencing the most valuable type-strain genomes for metagenomic binning, comparative biology and taxonomic classification.</title>
        <authorList>
            <person name="Goeker M."/>
        </authorList>
    </citation>
    <scope>NUCLEOTIDE SEQUENCE [LARGE SCALE GENOMIC DNA]</scope>
    <source>
        <strain evidence="11 12">DSM 11901</strain>
    </source>
</reference>
<dbReference type="InterPro" id="IPR032466">
    <property type="entry name" value="Metal_Hydrolase"/>
</dbReference>
<dbReference type="Gene3D" id="2.30.40.10">
    <property type="entry name" value="Urease, subunit C, domain 1"/>
    <property type="match status" value="1"/>
</dbReference>
<comment type="caution">
    <text evidence="11">The sequence shown here is derived from an EMBL/GenBank/DDBJ whole genome shotgun (WGS) entry which is preliminary data.</text>
</comment>
<dbReference type="PANTHER" id="PTHR11271:SF6">
    <property type="entry name" value="GUANINE DEAMINASE"/>
    <property type="match status" value="1"/>
</dbReference>
<accession>A0A4R6R868</accession>
<dbReference type="EMBL" id="SNXW01000006">
    <property type="protein sequence ID" value="TDP82210.1"/>
    <property type="molecule type" value="Genomic_DNA"/>
</dbReference>
<feature type="region of interest" description="Disordered" evidence="9">
    <location>
        <begin position="1"/>
        <end position="29"/>
    </location>
</feature>
<evidence type="ECO:0000256" key="5">
    <source>
        <dbReference type="ARBA" id="ARBA00022801"/>
    </source>
</evidence>
<dbReference type="RefSeq" id="WP_133609427.1">
    <property type="nucleotide sequence ID" value="NZ_SNXW01000006.1"/>
</dbReference>
<evidence type="ECO:0000256" key="8">
    <source>
        <dbReference type="RuleBase" id="RU366009"/>
    </source>
</evidence>
<dbReference type="GO" id="GO:0005829">
    <property type="term" value="C:cytosol"/>
    <property type="evidence" value="ECO:0007669"/>
    <property type="project" value="TreeGrafter"/>
</dbReference>
<dbReference type="PANTHER" id="PTHR11271">
    <property type="entry name" value="GUANINE DEAMINASE"/>
    <property type="match status" value="1"/>
</dbReference>
<feature type="domain" description="Amidohydrolase-related" evidence="10">
    <location>
        <begin position="99"/>
        <end position="477"/>
    </location>
</feature>
<protein>
    <recommendedName>
        <fullName evidence="3 7">Guanine deaminase</fullName>
        <shortName evidence="8">Guanase</shortName>
        <ecNumber evidence="3 7">3.5.4.3</ecNumber>
    </recommendedName>
    <alternativeName>
        <fullName evidence="8">Guanine aminohydrolase</fullName>
    </alternativeName>
</protein>
<evidence type="ECO:0000256" key="2">
    <source>
        <dbReference type="ARBA" id="ARBA00006745"/>
    </source>
</evidence>
<keyword evidence="6 8" id="KW-0862">Zinc</keyword>
<evidence type="ECO:0000256" key="7">
    <source>
        <dbReference type="NCBIfam" id="TIGR02967"/>
    </source>
</evidence>
<evidence type="ECO:0000256" key="1">
    <source>
        <dbReference type="ARBA" id="ARBA00004984"/>
    </source>
</evidence>